<comment type="subcellular location">
    <subcellularLocation>
        <location evidence="1">Cytoplasm</location>
    </subcellularLocation>
</comment>
<keyword evidence="10" id="KW-1185">Reference proteome</keyword>
<evidence type="ECO:0000313" key="10">
    <source>
        <dbReference type="Proteomes" id="UP000286773"/>
    </source>
</evidence>
<dbReference type="Gene3D" id="3.40.50.510">
    <property type="entry name" value="Phosphotransferase system, mannose-type IIA component"/>
    <property type="match status" value="1"/>
</dbReference>
<dbReference type="InterPro" id="IPR033887">
    <property type="entry name" value="PTS_IIA_man"/>
</dbReference>
<evidence type="ECO:0000313" key="9">
    <source>
        <dbReference type="EMBL" id="RSU14758.1"/>
    </source>
</evidence>
<protein>
    <recommendedName>
        <fullName evidence="8">PTS EIIA type-4 domain-containing protein</fullName>
    </recommendedName>
</protein>
<sequence>MVGCIVTGHNDFPIGMKKALEMIAGEQQDVVAVPFHETDSLEDYERNVKEAAASLYKSNGSVVLFADLLGGTPFNIAMMLKNERPWLEVVTGTNLPMLLEFVGQKLQGKTASECAGVLIETGQAGITLGEITVREEQGDDDGI</sequence>
<dbReference type="GO" id="GO:0016301">
    <property type="term" value="F:kinase activity"/>
    <property type="evidence" value="ECO:0007669"/>
    <property type="project" value="UniProtKB-KW"/>
</dbReference>
<dbReference type="InterPro" id="IPR004701">
    <property type="entry name" value="PTS_EIIA_man-typ"/>
</dbReference>
<evidence type="ECO:0000256" key="3">
    <source>
        <dbReference type="ARBA" id="ARBA00022490"/>
    </source>
</evidence>
<keyword evidence="2" id="KW-0813">Transport</keyword>
<reference evidence="9 10" key="1">
    <citation type="submission" date="2017-05" db="EMBL/GenBank/DDBJ databases">
        <title>Vagococcus spp. assemblies.</title>
        <authorList>
            <person name="Gulvik C.A."/>
        </authorList>
    </citation>
    <scope>NUCLEOTIDE SEQUENCE [LARGE SCALE GENOMIC DNA]</scope>
    <source>
        <strain evidence="9 10">LMG 24798</strain>
    </source>
</reference>
<dbReference type="PANTHER" id="PTHR33799">
    <property type="entry name" value="PTS PERMEASE-RELATED-RELATED"/>
    <property type="match status" value="1"/>
</dbReference>
<dbReference type="GO" id="GO:0009401">
    <property type="term" value="P:phosphoenolpyruvate-dependent sugar phosphotransferase system"/>
    <property type="evidence" value="ECO:0007669"/>
    <property type="project" value="UniProtKB-KW"/>
</dbReference>
<evidence type="ECO:0000256" key="7">
    <source>
        <dbReference type="ARBA" id="ARBA00022777"/>
    </source>
</evidence>
<evidence type="ECO:0000256" key="4">
    <source>
        <dbReference type="ARBA" id="ARBA00022597"/>
    </source>
</evidence>
<dbReference type="AlphaFoldDB" id="A0A430B368"/>
<accession>A0A430B368</accession>
<evidence type="ECO:0000256" key="5">
    <source>
        <dbReference type="ARBA" id="ARBA00022679"/>
    </source>
</evidence>
<dbReference type="GO" id="GO:0005737">
    <property type="term" value="C:cytoplasm"/>
    <property type="evidence" value="ECO:0007669"/>
    <property type="project" value="UniProtKB-SubCell"/>
</dbReference>
<dbReference type="CDD" id="cd00006">
    <property type="entry name" value="PTS_IIA_man"/>
    <property type="match status" value="1"/>
</dbReference>
<keyword evidence="5" id="KW-0808">Transferase</keyword>
<comment type="caution">
    <text evidence="9">The sequence shown here is derived from an EMBL/GenBank/DDBJ whole genome shotgun (WGS) entry which is preliminary data.</text>
</comment>
<organism evidence="9 10">
    <name type="scientific">Vagococcus acidifermentans</name>
    <dbReference type="NCBI Taxonomy" id="564710"/>
    <lineage>
        <taxon>Bacteria</taxon>
        <taxon>Bacillati</taxon>
        <taxon>Bacillota</taxon>
        <taxon>Bacilli</taxon>
        <taxon>Lactobacillales</taxon>
        <taxon>Enterococcaceae</taxon>
        <taxon>Vagococcus</taxon>
    </lineage>
</organism>
<dbReference type="InterPro" id="IPR036662">
    <property type="entry name" value="PTS_EIIA_man-typ_sf"/>
</dbReference>
<evidence type="ECO:0000256" key="2">
    <source>
        <dbReference type="ARBA" id="ARBA00022448"/>
    </source>
</evidence>
<feature type="domain" description="PTS EIIA type-4" evidence="8">
    <location>
        <begin position="1"/>
        <end position="126"/>
    </location>
</feature>
<keyword evidence="6" id="KW-0598">Phosphotransferase system</keyword>
<name>A0A430B368_9ENTE</name>
<dbReference type="Pfam" id="PF03610">
    <property type="entry name" value="EIIA-man"/>
    <property type="match status" value="1"/>
</dbReference>
<dbReference type="Proteomes" id="UP000286773">
    <property type="component" value="Unassembled WGS sequence"/>
</dbReference>
<dbReference type="SUPFAM" id="SSF53062">
    <property type="entry name" value="PTS system fructose IIA component-like"/>
    <property type="match status" value="1"/>
</dbReference>
<proteinExistence type="predicted"/>
<evidence type="ECO:0000259" key="8">
    <source>
        <dbReference type="PROSITE" id="PS51096"/>
    </source>
</evidence>
<dbReference type="InterPro" id="IPR051471">
    <property type="entry name" value="Bacterial_PTS_sugar_comp"/>
</dbReference>
<evidence type="ECO:0000256" key="1">
    <source>
        <dbReference type="ARBA" id="ARBA00004496"/>
    </source>
</evidence>
<keyword evidence="3" id="KW-0963">Cytoplasm</keyword>
<dbReference type="EMBL" id="NGKC01000001">
    <property type="protein sequence ID" value="RSU14758.1"/>
    <property type="molecule type" value="Genomic_DNA"/>
</dbReference>
<dbReference type="PROSITE" id="PS51096">
    <property type="entry name" value="PTS_EIIA_TYPE_4"/>
    <property type="match status" value="1"/>
</dbReference>
<gene>
    <name evidence="9" type="ORF">CBF27_01925</name>
</gene>
<keyword evidence="4" id="KW-0762">Sugar transport</keyword>
<evidence type="ECO:0000256" key="6">
    <source>
        <dbReference type="ARBA" id="ARBA00022683"/>
    </source>
</evidence>
<dbReference type="PANTHER" id="PTHR33799:SF1">
    <property type="entry name" value="PTS SYSTEM MANNOSE-SPECIFIC EIIAB COMPONENT-RELATED"/>
    <property type="match status" value="1"/>
</dbReference>
<dbReference type="OrthoDB" id="6623712at2"/>
<dbReference type="GO" id="GO:0016020">
    <property type="term" value="C:membrane"/>
    <property type="evidence" value="ECO:0007669"/>
    <property type="project" value="InterPro"/>
</dbReference>
<keyword evidence="7" id="KW-0418">Kinase</keyword>
<dbReference type="RefSeq" id="WP_126811826.1">
    <property type="nucleotide sequence ID" value="NZ_NGKC01000001.1"/>
</dbReference>